<keyword evidence="1" id="KW-0732">Signal</keyword>
<dbReference type="NCBIfam" id="TIGR02595">
    <property type="entry name" value="PEP_CTERM"/>
    <property type="match status" value="1"/>
</dbReference>
<dbReference type="Gene3D" id="2.60.120.260">
    <property type="entry name" value="Galactose-binding domain-like"/>
    <property type="match status" value="1"/>
</dbReference>
<feature type="chain" id="PRO_5022735167" description="Ice-binding protein C-terminal domain-containing protein" evidence="1">
    <location>
        <begin position="25"/>
        <end position="213"/>
    </location>
</feature>
<dbReference type="InterPro" id="IPR013424">
    <property type="entry name" value="Ice-binding_C"/>
</dbReference>
<organism evidence="3 4">
    <name type="scientific">Stieleria maiorica</name>
    <dbReference type="NCBI Taxonomy" id="2795974"/>
    <lineage>
        <taxon>Bacteria</taxon>
        <taxon>Pseudomonadati</taxon>
        <taxon>Planctomycetota</taxon>
        <taxon>Planctomycetia</taxon>
        <taxon>Pirellulales</taxon>
        <taxon>Pirellulaceae</taxon>
        <taxon>Stieleria</taxon>
    </lineage>
</organism>
<proteinExistence type="predicted"/>
<dbReference type="AlphaFoldDB" id="A0A5B9M7C2"/>
<feature type="signal peptide" evidence="1">
    <location>
        <begin position="1"/>
        <end position="24"/>
    </location>
</feature>
<feature type="domain" description="Ice-binding protein C-terminal" evidence="2">
    <location>
        <begin position="186"/>
        <end position="209"/>
    </location>
</feature>
<evidence type="ECO:0000313" key="3">
    <source>
        <dbReference type="EMBL" id="QEF96619.1"/>
    </source>
</evidence>
<dbReference type="KEGG" id="smam:Mal15_06470"/>
<dbReference type="Pfam" id="PF07589">
    <property type="entry name" value="PEP-CTERM"/>
    <property type="match status" value="1"/>
</dbReference>
<gene>
    <name evidence="3" type="ORF">Mal15_06470</name>
</gene>
<name>A0A5B9M7C2_9BACT</name>
<evidence type="ECO:0000259" key="2">
    <source>
        <dbReference type="Pfam" id="PF07589"/>
    </source>
</evidence>
<dbReference type="Proteomes" id="UP000321353">
    <property type="component" value="Chromosome"/>
</dbReference>
<dbReference type="RefSeq" id="WP_233903249.1">
    <property type="nucleotide sequence ID" value="NZ_CP036264.1"/>
</dbReference>
<sequence precursor="true">MKLASTLLLASLVFALINPVAARAAVVTNGSFEIPDIPDTSAFDFFLPGQTIDVGWVVDSASASAVLVTRASPPTALDGDQSLIMGTAPDVATIWQDLTLDADSYQLSFQLATADLSDDASVRIDIVRGVNSILGGGSVFDVPTGSGFVTKTMNFNTSSADTYRLIVRGENGSPAVDAFSIQQITAIPEPSSLLVLAAIGTAAVTRRRRWSSA</sequence>
<dbReference type="EMBL" id="CP036264">
    <property type="protein sequence ID" value="QEF96619.1"/>
    <property type="molecule type" value="Genomic_DNA"/>
</dbReference>
<protein>
    <recommendedName>
        <fullName evidence="2">Ice-binding protein C-terminal domain-containing protein</fullName>
    </recommendedName>
</protein>
<accession>A0A5B9M7C2</accession>
<reference evidence="3 4" key="1">
    <citation type="submission" date="2019-02" db="EMBL/GenBank/DDBJ databases">
        <title>Planctomycetal bacteria perform biofilm scaping via a novel small molecule.</title>
        <authorList>
            <person name="Jeske O."/>
            <person name="Boedeker C."/>
            <person name="Wiegand S."/>
            <person name="Breitling P."/>
            <person name="Kallscheuer N."/>
            <person name="Jogler M."/>
            <person name="Rohde M."/>
            <person name="Petersen J."/>
            <person name="Medema M.H."/>
            <person name="Surup F."/>
            <person name="Jogler C."/>
        </authorList>
    </citation>
    <scope>NUCLEOTIDE SEQUENCE [LARGE SCALE GENOMIC DNA]</scope>
    <source>
        <strain evidence="3 4">Mal15</strain>
    </source>
</reference>
<evidence type="ECO:0000313" key="4">
    <source>
        <dbReference type="Proteomes" id="UP000321353"/>
    </source>
</evidence>
<keyword evidence="4" id="KW-1185">Reference proteome</keyword>
<evidence type="ECO:0000256" key="1">
    <source>
        <dbReference type="SAM" id="SignalP"/>
    </source>
</evidence>